<reference evidence="1" key="1">
    <citation type="submission" date="2018-05" db="EMBL/GenBank/DDBJ databases">
        <authorList>
            <person name="Lanie J.A."/>
            <person name="Ng W.-L."/>
            <person name="Kazmierczak K.M."/>
            <person name="Andrzejewski T.M."/>
            <person name="Davidsen T.M."/>
            <person name="Wayne K.J."/>
            <person name="Tettelin H."/>
            <person name="Glass J.I."/>
            <person name="Rusch D."/>
            <person name="Podicherti R."/>
            <person name="Tsui H.-C.T."/>
            <person name="Winkler M.E."/>
        </authorList>
    </citation>
    <scope>NUCLEOTIDE SEQUENCE</scope>
</reference>
<dbReference type="AlphaFoldDB" id="A0A381X5W2"/>
<organism evidence="1">
    <name type="scientific">marine metagenome</name>
    <dbReference type="NCBI Taxonomy" id="408172"/>
    <lineage>
        <taxon>unclassified sequences</taxon>
        <taxon>metagenomes</taxon>
        <taxon>ecological metagenomes</taxon>
    </lineage>
</organism>
<accession>A0A381X5W2</accession>
<sequence>MSRIFSFSIALLVGCAVQPEVQVPAALSGDSPNTHKASVVLADVETVILGSAAPDSESERVICVRETAVSSIIPRRVCYTQEQLESQAKRTQKWLSDELSQGGKVRDSAPIQ</sequence>
<name>A0A381X5W2_9ZZZZ</name>
<protein>
    <submittedName>
        <fullName evidence="1">Uncharacterized protein</fullName>
    </submittedName>
</protein>
<dbReference type="PROSITE" id="PS51257">
    <property type="entry name" value="PROKAR_LIPOPROTEIN"/>
    <property type="match status" value="1"/>
</dbReference>
<gene>
    <name evidence="1" type="ORF">METZ01_LOCUS113000</name>
</gene>
<evidence type="ECO:0000313" key="1">
    <source>
        <dbReference type="EMBL" id="SVA60146.1"/>
    </source>
</evidence>
<dbReference type="EMBL" id="UINC01014035">
    <property type="protein sequence ID" value="SVA60146.1"/>
    <property type="molecule type" value="Genomic_DNA"/>
</dbReference>
<proteinExistence type="predicted"/>